<organism evidence="2">
    <name type="scientific">Salmonella enterica I</name>
    <dbReference type="NCBI Taxonomy" id="59201"/>
    <lineage>
        <taxon>Bacteria</taxon>
        <taxon>Pseudomonadati</taxon>
        <taxon>Pseudomonadota</taxon>
        <taxon>Gammaproteobacteria</taxon>
        <taxon>Enterobacterales</taxon>
        <taxon>Enterobacteriaceae</taxon>
        <taxon>Salmonella</taxon>
    </lineage>
</organism>
<dbReference type="Proteomes" id="UP000839671">
    <property type="component" value="Unassembled WGS sequence"/>
</dbReference>
<proteinExistence type="predicted"/>
<name>A0A3T7S6E4_SALET</name>
<comment type="caution">
    <text evidence="2">The sequence shown here is derived from an EMBL/GenBank/DDBJ whole genome shotgun (WGS) entry which is preliminary data.</text>
</comment>
<dbReference type="EMBL" id="AAAATI010000071">
    <property type="protein sequence ID" value="EAA1980857.1"/>
    <property type="molecule type" value="Genomic_DNA"/>
</dbReference>
<protein>
    <submittedName>
        <fullName evidence="2">Uncharacterized protein</fullName>
    </submittedName>
</protein>
<gene>
    <name evidence="2" type="ORF">DM051_27100</name>
</gene>
<dbReference type="AlphaFoldDB" id="A0A3T7S6E4"/>
<evidence type="ECO:0000313" key="2">
    <source>
        <dbReference type="EMBL" id="EAA1980857.1"/>
    </source>
</evidence>
<feature type="compositionally biased region" description="Polar residues" evidence="1">
    <location>
        <begin position="1"/>
        <end position="12"/>
    </location>
</feature>
<accession>A0A3T7S6E4</accession>
<evidence type="ECO:0000256" key="1">
    <source>
        <dbReference type="SAM" id="MobiDB-lite"/>
    </source>
</evidence>
<reference evidence="2" key="1">
    <citation type="submission" date="2018-06" db="EMBL/GenBank/DDBJ databases">
        <authorList>
            <person name="Ashton P.M."/>
            <person name="Dallman T."/>
            <person name="Nair S."/>
            <person name="De Pinna E."/>
            <person name="Peters T."/>
            <person name="Grant K."/>
        </authorList>
    </citation>
    <scope>NUCLEOTIDE SEQUENCE [LARGE SCALE GENOMIC DNA]</scope>
    <source>
        <strain evidence="2">310211</strain>
    </source>
</reference>
<feature type="region of interest" description="Disordered" evidence="1">
    <location>
        <begin position="1"/>
        <end position="29"/>
    </location>
</feature>
<sequence>MSGPMQKSTNIQMRKKIRESSQKNTDASVSEYVRPHSDNVLGWVKEDRAVFWTWAYIRTATYDILEVKRSLNEQFEKPYDKLSVSENPVSTDERMLIIKIWYSEMKEELGPRYTDRIMMQIRDEWLYIKNNIKTVDWLRKNDEHTLWLWNHLKKEAIFSESIPFFFSPADAHERFLAINATIDFFMPDQTINVDEITKKKNNFTAKWKRNYRTRIMDSKKRPVCQISVKIAPDAKLLLDKMVRDVGTTQSKMIESLIRDRVAEGNSESGDNS</sequence>